<dbReference type="Pfam" id="PF00266">
    <property type="entry name" value="Aminotran_5"/>
    <property type="match status" value="2"/>
</dbReference>
<name>A0A2R6AZZ0_9ARCH</name>
<dbReference type="InterPro" id="IPR015422">
    <property type="entry name" value="PyrdxlP-dep_Trfase_small"/>
</dbReference>
<sequence length="419" mass="46955">MFEDLLPEIRSRFPRLEYDYLGHSRVFLDNGAGSMVLGEAARAEYEARLNYAAEHDAPAEESAEAGKVILKGRRAVADLLNAEEAESIVSGESATSLLFNLAYAVFRTLRAGGNIVTTEYEHYANVSPWLELKSRGFVDEVRFARFNPETYELDVDHLASLVDSRTRIVSVTGASNLLGSITPLEEVGKIARERGSIFVVDGVHLMPHYPVDVQTIGCDFLVFSAYKLFCRFGSFMYGRKEALEGLEPYKVEPAPERAPWRWEHGNRDPALFAAIAAVADYYEWLGERVGVEPKGFTGSGRRLKIKAAQTAIREYEVKLSRRVLKGLDELGGKLKLYGPSDPSKADVRVPTFSFTVEGVENRRMVERLWREHSVFVREENFYSRAVKSLGVQGVIRASFAHYNTPQEAEKLLGSLKSLI</sequence>
<organism evidence="2 3">
    <name type="scientific">Candidatus Marsarchaeota G2 archaeon OSP_D</name>
    <dbReference type="NCBI Taxonomy" id="1978157"/>
    <lineage>
        <taxon>Archaea</taxon>
        <taxon>Candidatus Marsarchaeota</taxon>
        <taxon>Candidatus Marsarchaeota group 2</taxon>
    </lineage>
</organism>
<dbReference type="InterPro" id="IPR015424">
    <property type="entry name" value="PyrdxlP-dep_Trfase"/>
</dbReference>
<feature type="domain" description="Aminotransferase class V" evidence="1">
    <location>
        <begin position="26"/>
        <end position="284"/>
    </location>
</feature>
<protein>
    <recommendedName>
        <fullName evidence="1">Aminotransferase class V domain-containing protein</fullName>
    </recommendedName>
</protein>
<feature type="domain" description="Aminotransferase class V" evidence="1">
    <location>
        <begin position="310"/>
        <end position="411"/>
    </location>
</feature>
<dbReference type="AlphaFoldDB" id="A0A2R6AZZ0"/>
<dbReference type="PANTHER" id="PTHR43586">
    <property type="entry name" value="CYSTEINE DESULFURASE"/>
    <property type="match status" value="1"/>
</dbReference>
<dbReference type="InterPro" id="IPR015421">
    <property type="entry name" value="PyrdxlP-dep_Trfase_major"/>
</dbReference>
<dbReference type="Gene3D" id="3.40.640.10">
    <property type="entry name" value="Type I PLP-dependent aspartate aminotransferase-like (Major domain)"/>
    <property type="match status" value="1"/>
</dbReference>
<dbReference type="Proteomes" id="UP000240322">
    <property type="component" value="Unassembled WGS sequence"/>
</dbReference>
<gene>
    <name evidence="2" type="ORF">B9Q03_02805</name>
</gene>
<dbReference type="InterPro" id="IPR000192">
    <property type="entry name" value="Aminotrans_V_dom"/>
</dbReference>
<proteinExistence type="predicted"/>
<dbReference type="Gene3D" id="3.90.1150.10">
    <property type="entry name" value="Aspartate Aminotransferase, domain 1"/>
    <property type="match status" value="1"/>
</dbReference>
<accession>A0A2R6AZZ0</accession>
<dbReference type="PANTHER" id="PTHR43586:SF21">
    <property type="entry name" value="PYRIDOXAL PHOSPHATE (PLP)-DEPENDENT ASPARTATE AMINOTRANSFERASE SUPERFAMILY"/>
    <property type="match status" value="1"/>
</dbReference>
<dbReference type="EMBL" id="NEXE01000014">
    <property type="protein sequence ID" value="PSN91926.1"/>
    <property type="molecule type" value="Genomic_DNA"/>
</dbReference>
<reference evidence="2 3" key="1">
    <citation type="submission" date="2017-04" db="EMBL/GenBank/DDBJ databases">
        <title>Novel microbial lineages endemic to geothermal iron-oxide mats fill important gaps in the evolutionary history of Archaea.</title>
        <authorList>
            <person name="Jay Z.J."/>
            <person name="Beam J.P."/>
            <person name="Dlakic M."/>
            <person name="Rusch D.B."/>
            <person name="Kozubal M.A."/>
            <person name="Inskeep W.P."/>
        </authorList>
    </citation>
    <scope>NUCLEOTIDE SEQUENCE [LARGE SCALE GENOMIC DNA]</scope>
    <source>
        <strain evidence="2">OSP_D</strain>
    </source>
</reference>
<evidence type="ECO:0000313" key="3">
    <source>
        <dbReference type="Proteomes" id="UP000240322"/>
    </source>
</evidence>
<evidence type="ECO:0000259" key="1">
    <source>
        <dbReference type="Pfam" id="PF00266"/>
    </source>
</evidence>
<comment type="caution">
    <text evidence="2">The sequence shown here is derived from an EMBL/GenBank/DDBJ whole genome shotgun (WGS) entry which is preliminary data.</text>
</comment>
<dbReference type="SUPFAM" id="SSF53383">
    <property type="entry name" value="PLP-dependent transferases"/>
    <property type="match status" value="1"/>
</dbReference>
<evidence type="ECO:0000313" key="2">
    <source>
        <dbReference type="EMBL" id="PSN91926.1"/>
    </source>
</evidence>